<reference evidence="1 2" key="1">
    <citation type="submission" date="2020-08" db="EMBL/GenBank/DDBJ databases">
        <title>Complete genome sequence of Raphidiopsis curvispora isolated from drinking water reservoir in South Korea.</title>
        <authorList>
            <person name="Jeong J."/>
        </authorList>
    </citation>
    <scope>NUCLEOTIDE SEQUENCE [LARGE SCALE GENOMIC DNA]</scope>
    <source>
        <strain evidence="1 2">GIHE-G1</strain>
    </source>
</reference>
<evidence type="ECO:0000313" key="2">
    <source>
        <dbReference type="Proteomes" id="UP000516013"/>
    </source>
</evidence>
<dbReference type="Proteomes" id="UP000516013">
    <property type="component" value="Chromosome"/>
</dbReference>
<sequence>MNSSDNKIHEIHEFSTGIEFEQRGNSWVSTGFTGRYMNSTMGEIPKVVERSIANEEFALVEGSSTEKPAIIARILGSGDDIWSVIAVVTRGRDEVGRSAAFHRYFLCRGDHKLRVILAWWEQNNRPTFNPLDKQDEGSPHIFEGEVPKLPDLEQILPLFKVQTKPQEEQRLSSSSQSAQEAVLTWGVPGQSGETRVIKEGIFPLSEEPLSTPESQNVEEYSLFQQLSPIVLESNVQYDLYTINVLAISKRNSCKNGLPVCWAFDVEALVKPERFQVIKPASQKARDGINRAIAAGSRVVRNAVNIDEAALKSALRSLANSSQVKPESVETIVNGLNNKDVTREYWHSLFNAQGIDRAIKEKIYSPQIVRLMTLRALVIPETLPEFLQWLNIQKGSNVDGNQRVSLELQKKIQPLFPKEQIGAGITYLLPSLLGGKISVDGLCWLLAKSGGDTIWAYGRNQFINNIKYDLQLIYNYYSKPIVGLFDESTLKCKAEVWRSLINRWQGIRGGYKKCEKYRPLAQLFERFKEYDLAGYFYQVSDGVVKKDLFDEIPKAQNRPSPVIYGLGIEREVTLEDILIDLVNSIVNFFNQDVDMKLVFVIPVSLLILGSGWFIGSKTWQYVYANEAEKFLCEKSGGGENCPVIVLNGKTHYSFNEIKQVIPKVVNQVVEQQKKILTPEPTQSPGLNRSGQSSEQQDIEGKVIGELIQILGDKTLKYEDLNSTDKIEEAVKTQWVIAVYNYQLKSKIEQKISTQKSNKEECFLQIFGFCLQKNIKTEETYSLEAKLTNDINEKIKPESKDKTTKTGSKVKS</sequence>
<dbReference type="EMBL" id="CP060822">
    <property type="protein sequence ID" value="QNP30891.1"/>
    <property type="molecule type" value="Genomic_DNA"/>
</dbReference>
<organism evidence="1 2">
    <name type="scientific">Cylindrospermopsis curvispora GIHE-G1</name>
    <dbReference type="NCBI Taxonomy" id="2666332"/>
    <lineage>
        <taxon>Bacteria</taxon>
        <taxon>Bacillati</taxon>
        <taxon>Cyanobacteriota</taxon>
        <taxon>Cyanophyceae</taxon>
        <taxon>Nostocales</taxon>
        <taxon>Aphanizomenonaceae</taxon>
        <taxon>Cylindrospermopsis</taxon>
    </lineage>
</organism>
<keyword evidence="2" id="KW-1185">Reference proteome</keyword>
<dbReference type="KEGG" id="ccur:IAR63_07895"/>
<proteinExistence type="predicted"/>
<evidence type="ECO:0000313" key="1">
    <source>
        <dbReference type="EMBL" id="QNP30891.1"/>
    </source>
</evidence>
<name>A0A7H0F4C5_9CYAN</name>
<dbReference type="AlphaFoldDB" id="A0A7H0F4C5"/>
<accession>A0A7H0F4C5</accession>
<protein>
    <submittedName>
        <fullName evidence="1">Uncharacterized protein</fullName>
    </submittedName>
</protein>
<gene>
    <name evidence="1" type="ORF">IAR63_07895</name>
</gene>
<dbReference type="RefSeq" id="WP_187707190.1">
    <property type="nucleotide sequence ID" value="NZ_CP060822.1"/>
</dbReference>